<evidence type="ECO:0000256" key="1">
    <source>
        <dbReference type="SAM" id="MobiDB-lite"/>
    </source>
</evidence>
<sequence>MECRAAGRPGHKKGKTGPKPFKLSDGGGLRANSGYPEAQEQRAALFCTGSKAGSLYDDKAFGTPNGLALAYVAGLTPTLRADGKLEVKGCKAAIFCPTKVWARARRVSRRSASYCCISRPKTMRCSSRLPLKYGASREGRGLAGKEQAVVAMMAALCQSASRSVSKRGTRIALIGQYIWTSDYSWVTRVHGFRPDEQGKQRAEEANRELVEKAAARAHEFERKIGVASQDGDHEDRDYRVSNSNPSIRVRSIKQSSLRGLLRSLFGE</sequence>
<evidence type="ECO:0000313" key="2">
    <source>
        <dbReference type="EMBL" id="SBV32476.1"/>
    </source>
</evidence>
<organism evidence="2">
    <name type="scientific">uncultured Sphingopyxis sp</name>
    <dbReference type="NCBI Taxonomy" id="310581"/>
    <lineage>
        <taxon>Bacteria</taxon>
        <taxon>Pseudomonadati</taxon>
        <taxon>Pseudomonadota</taxon>
        <taxon>Alphaproteobacteria</taxon>
        <taxon>Sphingomonadales</taxon>
        <taxon>Sphingomonadaceae</taxon>
        <taxon>Sphingopyxis</taxon>
        <taxon>environmental samples</taxon>
    </lineage>
</organism>
<dbReference type="AlphaFoldDB" id="A0A1Y5PUW9"/>
<gene>
    <name evidence="2" type="ORF">SPPYR_1356</name>
</gene>
<protein>
    <submittedName>
        <fullName evidence="2">Uncharacterized protein</fullName>
    </submittedName>
</protein>
<dbReference type="EMBL" id="LT598653">
    <property type="protein sequence ID" value="SBV32476.1"/>
    <property type="molecule type" value="Genomic_DNA"/>
</dbReference>
<dbReference type="RefSeq" id="WP_295325612.1">
    <property type="nucleotide sequence ID" value="NZ_LT598653.1"/>
</dbReference>
<accession>A0A1Y5PUW9</accession>
<dbReference type="KEGG" id="sphu:SPPYR_1356"/>
<proteinExistence type="predicted"/>
<reference evidence="2" key="1">
    <citation type="submission" date="2016-03" db="EMBL/GenBank/DDBJ databases">
        <authorList>
            <person name="Ploux O."/>
        </authorList>
    </citation>
    <scope>NUCLEOTIDE SEQUENCE</scope>
    <source>
        <strain evidence="2">UC10</strain>
    </source>
</reference>
<feature type="region of interest" description="Disordered" evidence="1">
    <location>
        <begin position="1"/>
        <end position="30"/>
    </location>
</feature>
<name>A0A1Y5PUW9_9SPHN</name>